<keyword evidence="2" id="KW-1185">Reference proteome</keyword>
<evidence type="ECO:0000313" key="1">
    <source>
        <dbReference type="EMBL" id="QLL07527.1"/>
    </source>
</evidence>
<name>A0A7D6DXW4_9MYCO</name>
<reference evidence="2" key="3">
    <citation type="submission" date="2023-07" db="EMBL/GenBank/DDBJ databases">
        <title>Description of Mycobacterium gordonae subsp. intergordonae subsp.nov. and Mycobacterium gordonae subsp. gordonae subsp. nov.</title>
        <authorList>
            <person name="Huang H."/>
        </authorList>
    </citation>
    <scope>NUCLEOTIDE SEQUENCE [LARGE SCALE GENOMIC DNA]</scope>
    <source>
        <strain evidence="2">24</strain>
    </source>
</reference>
<dbReference type="Proteomes" id="UP000510682">
    <property type="component" value="Chromosome"/>
</dbReference>
<reference evidence="1 2" key="2">
    <citation type="submission" date="2020-07" db="EMBL/GenBank/DDBJ databases">
        <authorList>
            <person name="Yu X."/>
        </authorList>
    </citation>
    <scope>NUCLEOTIDE SEQUENCE [LARGE SCALE GENOMIC DNA]</scope>
    <source>
        <strain evidence="2">24</strain>
    </source>
</reference>
<reference evidence="2" key="1">
    <citation type="submission" date="2020-07" db="EMBL/GenBank/DDBJ databases">
        <title>Description of Mycobacterium gordonae subsp. intergordonae subsp.nov. and Mycobacterium gordonae subsp. gordonae subsp. nov.</title>
        <authorList>
            <person name="Yu X."/>
        </authorList>
    </citation>
    <scope>NUCLEOTIDE SEQUENCE [LARGE SCALE GENOMIC DNA]</scope>
    <source>
        <strain evidence="2">24</strain>
    </source>
</reference>
<dbReference type="AlphaFoldDB" id="A0A7D6DXW4"/>
<evidence type="ECO:0000313" key="2">
    <source>
        <dbReference type="Proteomes" id="UP000510682"/>
    </source>
</evidence>
<protein>
    <submittedName>
        <fullName evidence="1">Uncharacterized protein</fullName>
    </submittedName>
</protein>
<dbReference type="KEGG" id="mgor:H0P51_00370"/>
<proteinExistence type="predicted"/>
<dbReference type="EMBL" id="CP059165">
    <property type="protein sequence ID" value="QLL07527.1"/>
    <property type="molecule type" value="Genomic_DNA"/>
</dbReference>
<dbReference type="RefSeq" id="WP_180916100.1">
    <property type="nucleotide sequence ID" value="NZ_CP059165.1"/>
</dbReference>
<accession>A0A7D6DXW4</accession>
<gene>
    <name evidence="1" type="ORF">H0P51_00370</name>
</gene>
<sequence>MTWLPPAHAQLLAAATGVPAESFEAMTLSQYDGIALHIDLMRTLSISIQTSSVKGSALYA</sequence>
<organism evidence="1 2">
    <name type="scientific">Mycobacterium vicinigordonae</name>
    <dbReference type="NCBI Taxonomy" id="1719132"/>
    <lineage>
        <taxon>Bacteria</taxon>
        <taxon>Bacillati</taxon>
        <taxon>Actinomycetota</taxon>
        <taxon>Actinomycetes</taxon>
        <taxon>Mycobacteriales</taxon>
        <taxon>Mycobacteriaceae</taxon>
        <taxon>Mycobacterium</taxon>
    </lineage>
</organism>